<dbReference type="EMBL" id="JAHQIW010001551">
    <property type="protein sequence ID" value="KAJ1352884.1"/>
    <property type="molecule type" value="Genomic_DNA"/>
</dbReference>
<dbReference type="SMART" id="SM00450">
    <property type="entry name" value="RHOD"/>
    <property type="match status" value="1"/>
</dbReference>
<evidence type="ECO:0000256" key="1">
    <source>
        <dbReference type="ARBA" id="ARBA00022679"/>
    </source>
</evidence>
<keyword evidence="1" id="KW-0808">Transferase</keyword>
<dbReference type="SUPFAM" id="SSF52821">
    <property type="entry name" value="Rhodanese/Cell cycle control phosphatase"/>
    <property type="match status" value="2"/>
</dbReference>
<evidence type="ECO:0000256" key="2">
    <source>
        <dbReference type="ARBA" id="ARBA00022737"/>
    </source>
</evidence>
<feature type="domain" description="Rhodanese" evidence="3">
    <location>
        <begin position="97"/>
        <end position="211"/>
    </location>
</feature>
<dbReference type="PANTHER" id="PTHR11364:SF7">
    <property type="entry name" value="THIOSULFATE SULFURTRANSFERASE MPST-1-RELATED"/>
    <property type="match status" value="1"/>
</dbReference>
<dbReference type="Gene3D" id="3.40.250.10">
    <property type="entry name" value="Rhodanese-like domain"/>
    <property type="match status" value="2"/>
</dbReference>
<sequence>MLGVNDGDHVVVYSRGPAAGMLWAARAWWTFKVYGHEKVSVLDGGIDAYKKAGHPVTNDVVVAKPGNWSAKTIDFSRFITFDELEKKNADGSAIFDDLRKINYLDARPSPVFKGDVPLGIPAEGATGSHLKHAKNVPFTVVVTDNGLKSREEIVAAMKSAGFDEQLPTVTACNGGGHASLLALALSHAGKQCKVFNGSLIEIGQRAPHYISEK</sequence>
<evidence type="ECO:0000313" key="4">
    <source>
        <dbReference type="EMBL" id="KAJ1352884.1"/>
    </source>
</evidence>
<reference evidence="4" key="1">
    <citation type="submission" date="2021-06" db="EMBL/GenBank/DDBJ databases">
        <title>Parelaphostrongylus tenuis whole genome reference sequence.</title>
        <authorList>
            <person name="Garwood T.J."/>
            <person name="Larsen P.A."/>
            <person name="Fountain-Jones N.M."/>
            <person name="Garbe J.R."/>
            <person name="Macchietto M.G."/>
            <person name="Kania S.A."/>
            <person name="Gerhold R.W."/>
            <person name="Richards J.E."/>
            <person name="Wolf T.M."/>
        </authorList>
    </citation>
    <scope>NUCLEOTIDE SEQUENCE</scope>
    <source>
        <strain evidence="4">MNPRO001-30</strain>
        <tissue evidence="4">Meninges</tissue>
    </source>
</reference>
<feature type="domain" description="Rhodanese" evidence="3">
    <location>
        <begin position="2"/>
        <end position="58"/>
    </location>
</feature>
<dbReference type="InterPro" id="IPR001763">
    <property type="entry name" value="Rhodanese-like_dom"/>
</dbReference>
<comment type="caution">
    <text evidence="4">The sequence shown here is derived from an EMBL/GenBank/DDBJ whole genome shotgun (WGS) entry which is preliminary data.</text>
</comment>
<evidence type="ECO:0000313" key="5">
    <source>
        <dbReference type="Proteomes" id="UP001196413"/>
    </source>
</evidence>
<keyword evidence="5" id="KW-1185">Reference proteome</keyword>
<name>A0AAD5QKM9_PARTN</name>
<accession>A0AAD5QKM9</accession>
<dbReference type="CDD" id="cd01448">
    <property type="entry name" value="TST_Repeat_1"/>
    <property type="match status" value="1"/>
</dbReference>
<gene>
    <name evidence="4" type="ORF">KIN20_009379</name>
</gene>
<dbReference type="PANTHER" id="PTHR11364">
    <property type="entry name" value="THIOSULFATE SULFERTANSFERASE"/>
    <property type="match status" value="1"/>
</dbReference>
<dbReference type="GO" id="GO:0004792">
    <property type="term" value="F:thiosulfate-cyanide sulfurtransferase activity"/>
    <property type="evidence" value="ECO:0007669"/>
    <property type="project" value="TreeGrafter"/>
</dbReference>
<proteinExistence type="predicted"/>
<dbReference type="AlphaFoldDB" id="A0AAD5QKM9"/>
<dbReference type="PROSITE" id="PS50206">
    <property type="entry name" value="RHODANESE_3"/>
    <property type="match status" value="2"/>
</dbReference>
<dbReference type="GO" id="GO:0005739">
    <property type="term" value="C:mitochondrion"/>
    <property type="evidence" value="ECO:0007669"/>
    <property type="project" value="TreeGrafter"/>
</dbReference>
<dbReference type="InterPro" id="IPR045078">
    <property type="entry name" value="TST/MPST-like"/>
</dbReference>
<dbReference type="InterPro" id="IPR036873">
    <property type="entry name" value="Rhodanese-like_dom_sf"/>
</dbReference>
<dbReference type="Pfam" id="PF00581">
    <property type="entry name" value="Rhodanese"/>
    <property type="match status" value="1"/>
</dbReference>
<evidence type="ECO:0000259" key="3">
    <source>
        <dbReference type="PROSITE" id="PS50206"/>
    </source>
</evidence>
<protein>
    <recommendedName>
        <fullName evidence="3">Rhodanese domain-containing protein</fullName>
    </recommendedName>
</protein>
<organism evidence="4 5">
    <name type="scientific">Parelaphostrongylus tenuis</name>
    <name type="common">Meningeal worm</name>
    <dbReference type="NCBI Taxonomy" id="148309"/>
    <lineage>
        <taxon>Eukaryota</taxon>
        <taxon>Metazoa</taxon>
        <taxon>Ecdysozoa</taxon>
        <taxon>Nematoda</taxon>
        <taxon>Chromadorea</taxon>
        <taxon>Rhabditida</taxon>
        <taxon>Rhabditina</taxon>
        <taxon>Rhabditomorpha</taxon>
        <taxon>Strongyloidea</taxon>
        <taxon>Metastrongylidae</taxon>
        <taxon>Parelaphostrongylus</taxon>
    </lineage>
</organism>
<dbReference type="Proteomes" id="UP001196413">
    <property type="component" value="Unassembled WGS sequence"/>
</dbReference>
<keyword evidence="2" id="KW-0677">Repeat</keyword>